<evidence type="ECO:0000259" key="2">
    <source>
        <dbReference type="Pfam" id="PF13193"/>
    </source>
</evidence>
<dbReference type="InterPro" id="IPR042099">
    <property type="entry name" value="ANL_N_sf"/>
</dbReference>
<gene>
    <name evidence="3" type="ORF">DFR24_4087</name>
</gene>
<dbReference type="InterPro" id="IPR050237">
    <property type="entry name" value="ATP-dep_AMP-bd_enzyme"/>
</dbReference>
<dbReference type="AlphaFoldDB" id="A0A4R7NWP2"/>
<organism evidence="3 4">
    <name type="scientific">Panacagrimonas perspica</name>
    <dbReference type="NCBI Taxonomy" id="381431"/>
    <lineage>
        <taxon>Bacteria</taxon>
        <taxon>Pseudomonadati</taxon>
        <taxon>Pseudomonadota</taxon>
        <taxon>Gammaproteobacteria</taxon>
        <taxon>Nevskiales</taxon>
        <taxon>Nevskiaceae</taxon>
        <taxon>Panacagrimonas</taxon>
    </lineage>
</organism>
<dbReference type="Gene3D" id="3.40.50.12780">
    <property type="entry name" value="N-terminal domain of ligase-like"/>
    <property type="match status" value="1"/>
</dbReference>
<dbReference type="InterPro" id="IPR025110">
    <property type="entry name" value="AMP-bd_C"/>
</dbReference>
<proteinExistence type="predicted"/>
<sequence length="493" mass="53714">MKFDLAAWGAELTPDRHAVWFNGRWYTYRDLNERATRLANTLAATGIGFGARVGILSANDLAHFDLLFAAPKLGFIFVPFNVHETASGLREQALTVRPDLVFCEARYAELAAQAFDCPRIALAQYRAWLGNSSRQHIPMPELSPESIQMILFTSGNTGRPKAVMLPYRQTLANAQCTAMSWGLGPEDCTVHAVPCFHAGVNVLATPLLTLGGSVVLMSAFDPGEFLRLTERLEATVMSLTPTMYQRLIESPAFATTDLGRVRWAMSSGGPCPPPIARAMLERGVVFMQGYGMTEAGPNCFSIPPEDAARHPDSIGSPMPHVDVRIRRQDGEICAANEVGELTITGEGLCSGYLGRDDDWSAVCREGWFWTGDLAEQDAEGLYFIRGRRRDAYVSGGQNVYPAEVEAALVQCAGVAECAVLSIPDTRWGETGLAAIVMDAGVIGKPDQLRAELRNLLAAHKIPSVMLFVDMLPRTGSGKVDRVALRSMLEEEST</sequence>
<dbReference type="InterPro" id="IPR045851">
    <property type="entry name" value="AMP-bd_C_sf"/>
</dbReference>
<feature type="domain" description="AMP-binding enzyme C-terminal" evidence="2">
    <location>
        <begin position="403"/>
        <end position="478"/>
    </location>
</feature>
<dbReference type="SUPFAM" id="SSF56801">
    <property type="entry name" value="Acetyl-CoA synthetase-like"/>
    <property type="match status" value="1"/>
</dbReference>
<evidence type="ECO:0000313" key="4">
    <source>
        <dbReference type="Proteomes" id="UP000295341"/>
    </source>
</evidence>
<dbReference type="Pfam" id="PF00501">
    <property type="entry name" value="AMP-binding"/>
    <property type="match status" value="1"/>
</dbReference>
<dbReference type="EMBL" id="SOBT01000011">
    <property type="protein sequence ID" value="TDU25643.1"/>
    <property type="molecule type" value="Genomic_DNA"/>
</dbReference>
<comment type="caution">
    <text evidence="3">The sequence shown here is derived from an EMBL/GenBank/DDBJ whole genome shotgun (WGS) entry which is preliminary data.</text>
</comment>
<reference evidence="3 4" key="1">
    <citation type="submission" date="2019-03" db="EMBL/GenBank/DDBJ databases">
        <title>Genomic Encyclopedia of Type Strains, Phase IV (KMG-IV): sequencing the most valuable type-strain genomes for metagenomic binning, comparative biology and taxonomic classification.</title>
        <authorList>
            <person name="Goeker M."/>
        </authorList>
    </citation>
    <scope>NUCLEOTIDE SEQUENCE [LARGE SCALE GENOMIC DNA]</scope>
    <source>
        <strain evidence="3 4">DSM 26377</strain>
    </source>
</reference>
<dbReference type="OrthoDB" id="9803968at2"/>
<protein>
    <submittedName>
        <fullName evidence="3">Fatty-acyl-CoA synthase</fullName>
    </submittedName>
</protein>
<dbReference type="InterPro" id="IPR000873">
    <property type="entry name" value="AMP-dep_synth/lig_dom"/>
</dbReference>
<dbReference type="Pfam" id="PF13193">
    <property type="entry name" value="AMP-binding_C"/>
    <property type="match status" value="1"/>
</dbReference>
<feature type="domain" description="AMP-dependent synthetase/ligase" evidence="1">
    <location>
        <begin position="10"/>
        <end position="353"/>
    </location>
</feature>
<accession>A0A4R7NWP2</accession>
<keyword evidence="4" id="KW-1185">Reference proteome</keyword>
<name>A0A4R7NWP2_9GAMM</name>
<dbReference type="Proteomes" id="UP000295341">
    <property type="component" value="Unassembled WGS sequence"/>
</dbReference>
<evidence type="ECO:0000259" key="1">
    <source>
        <dbReference type="Pfam" id="PF00501"/>
    </source>
</evidence>
<dbReference type="RefSeq" id="WP_133883254.1">
    <property type="nucleotide sequence ID" value="NZ_MWIN01000008.1"/>
</dbReference>
<dbReference type="PANTHER" id="PTHR43767:SF1">
    <property type="entry name" value="NONRIBOSOMAL PEPTIDE SYNTHASE PES1 (EUROFUNG)-RELATED"/>
    <property type="match status" value="1"/>
</dbReference>
<dbReference type="GO" id="GO:0016878">
    <property type="term" value="F:acid-thiol ligase activity"/>
    <property type="evidence" value="ECO:0007669"/>
    <property type="project" value="UniProtKB-ARBA"/>
</dbReference>
<dbReference type="PANTHER" id="PTHR43767">
    <property type="entry name" value="LONG-CHAIN-FATTY-ACID--COA LIGASE"/>
    <property type="match status" value="1"/>
</dbReference>
<evidence type="ECO:0000313" key="3">
    <source>
        <dbReference type="EMBL" id="TDU25643.1"/>
    </source>
</evidence>
<dbReference type="Gene3D" id="3.30.300.30">
    <property type="match status" value="1"/>
</dbReference>